<dbReference type="Pfam" id="PF00361">
    <property type="entry name" value="Proton_antipo_M"/>
    <property type="match status" value="1"/>
</dbReference>
<evidence type="ECO:0000256" key="12">
    <source>
        <dbReference type="ARBA" id="ARBA00022989"/>
    </source>
</evidence>
<dbReference type="InterPro" id="IPR050175">
    <property type="entry name" value="Complex_I_Subunit_2"/>
</dbReference>
<dbReference type="CTD" id="4536"/>
<comment type="catalytic activity">
    <reaction evidence="17 18">
        <text>a ubiquinone + NADH + 5 H(+)(in) = a ubiquinol + NAD(+) + 4 H(+)(out)</text>
        <dbReference type="Rhea" id="RHEA:29091"/>
        <dbReference type="Rhea" id="RHEA-COMP:9565"/>
        <dbReference type="Rhea" id="RHEA-COMP:9566"/>
        <dbReference type="ChEBI" id="CHEBI:15378"/>
        <dbReference type="ChEBI" id="CHEBI:16389"/>
        <dbReference type="ChEBI" id="CHEBI:17976"/>
        <dbReference type="ChEBI" id="CHEBI:57540"/>
        <dbReference type="ChEBI" id="CHEBI:57945"/>
        <dbReference type="EC" id="7.1.1.2"/>
    </reaction>
</comment>
<feature type="transmembrane region" description="Helical" evidence="18">
    <location>
        <begin position="93"/>
        <end position="113"/>
    </location>
</feature>
<feature type="transmembrane region" description="Helical" evidence="18">
    <location>
        <begin position="12"/>
        <end position="34"/>
    </location>
</feature>
<keyword evidence="6" id="KW-0813">Transport</keyword>
<keyword evidence="11 18" id="KW-0249">Electron transport</keyword>
<comment type="subcellular location">
    <subcellularLocation>
        <location evidence="2 18">Mitochondrion inner membrane</location>
        <topology evidence="2 18">Multi-pass membrane protein</topology>
    </subcellularLocation>
</comment>
<dbReference type="PRINTS" id="PR01436">
    <property type="entry name" value="NADHDHGNASE2"/>
</dbReference>
<feature type="transmembrane region" description="Helical" evidence="18">
    <location>
        <begin position="234"/>
        <end position="250"/>
    </location>
</feature>
<dbReference type="EMBL" id="KJ754818">
    <property type="protein sequence ID" value="AII19548.1"/>
    <property type="molecule type" value="Genomic_DNA"/>
</dbReference>
<evidence type="ECO:0000256" key="3">
    <source>
        <dbReference type="ARBA" id="ARBA00007012"/>
    </source>
</evidence>
<evidence type="ECO:0000256" key="17">
    <source>
        <dbReference type="ARBA" id="ARBA00049551"/>
    </source>
</evidence>
<dbReference type="PANTHER" id="PTHR46552:SF1">
    <property type="entry name" value="NADH-UBIQUINONE OXIDOREDUCTASE CHAIN 2"/>
    <property type="match status" value="1"/>
</dbReference>
<protein>
    <recommendedName>
        <fullName evidence="5 18">NADH-ubiquinone oxidoreductase chain 2</fullName>
        <ecNumber evidence="4 18">7.1.1.2</ecNumber>
    </recommendedName>
</protein>
<keyword evidence="8 18" id="KW-0812">Transmembrane</keyword>
<comment type="similarity">
    <text evidence="3 18">Belongs to the complex I subunit 2 family.</text>
</comment>
<evidence type="ECO:0000256" key="8">
    <source>
        <dbReference type="ARBA" id="ARBA00022692"/>
    </source>
</evidence>
<keyword evidence="15 18" id="KW-0496">Mitochondrion</keyword>
<evidence type="ECO:0000256" key="7">
    <source>
        <dbReference type="ARBA" id="ARBA00022660"/>
    </source>
</evidence>
<keyword evidence="13 18" id="KW-0520">NAD</keyword>
<accession>A0A0U1WQV4</accession>
<keyword evidence="10 18" id="KW-1278">Translocase</keyword>
<comment type="function">
    <text evidence="1">Core subunit of the mitochondrial membrane respiratory chain NADH dehydrogenase (Complex I) that is believed to belong to the minimal assembly required for catalysis. Complex I functions in the transfer of electrons from NADH to the respiratory chain. The immediate electron acceptor for the enzyme is believed to be ubiquinone.</text>
</comment>
<dbReference type="GeneID" id="26832122"/>
<name>A0A0U1WQV4_9CRUS</name>
<evidence type="ECO:0000256" key="1">
    <source>
        <dbReference type="ARBA" id="ARBA00003257"/>
    </source>
</evidence>
<evidence type="ECO:0000256" key="11">
    <source>
        <dbReference type="ARBA" id="ARBA00022982"/>
    </source>
</evidence>
<dbReference type="InterPro" id="IPR001750">
    <property type="entry name" value="ND/Mrp_TM"/>
</dbReference>
<evidence type="ECO:0000256" key="2">
    <source>
        <dbReference type="ARBA" id="ARBA00004448"/>
    </source>
</evidence>
<evidence type="ECO:0000313" key="20">
    <source>
        <dbReference type="EMBL" id="AII19548.1"/>
    </source>
</evidence>
<evidence type="ECO:0000259" key="19">
    <source>
        <dbReference type="Pfam" id="PF00361"/>
    </source>
</evidence>
<evidence type="ECO:0000256" key="4">
    <source>
        <dbReference type="ARBA" id="ARBA00012944"/>
    </source>
</evidence>
<keyword evidence="9 18" id="KW-0999">Mitochondrion inner membrane</keyword>
<dbReference type="InterPro" id="IPR003917">
    <property type="entry name" value="NADH_UbQ_OxRdtase_chain2"/>
</dbReference>
<evidence type="ECO:0000256" key="18">
    <source>
        <dbReference type="RuleBase" id="RU003403"/>
    </source>
</evidence>
<dbReference type="RefSeq" id="YP_009227901.1">
    <property type="nucleotide sequence ID" value="NC_029168.1"/>
</dbReference>
<feature type="transmembrane region" description="Helical" evidence="18">
    <location>
        <begin position="310"/>
        <end position="330"/>
    </location>
</feature>
<feature type="transmembrane region" description="Helical" evidence="18">
    <location>
        <begin position="58"/>
        <end position="81"/>
    </location>
</feature>
<proteinExistence type="inferred from homology"/>
<evidence type="ECO:0000256" key="15">
    <source>
        <dbReference type="ARBA" id="ARBA00023128"/>
    </source>
</evidence>
<evidence type="ECO:0000256" key="10">
    <source>
        <dbReference type="ARBA" id="ARBA00022967"/>
    </source>
</evidence>
<evidence type="ECO:0000256" key="14">
    <source>
        <dbReference type="ARBA" id="ARBA00023075"/>
    </source>
</evidence>
<sequence>MNLYFPPFIYSFFLFLGTLISISSSSLFGMWMGLEINLMSFIPMIINLENNKKSSEAAIKYFLIQAIASAIVIFSALYYYLYNGYVFSTSPNILITLSLSMKLGMAPFHFWFPEVLEGLNWINSLLLLTWQKISPLVILSVFFYANTLLILSLTSAMLGAISGINQTSMRKILAFSSISHLGWMTSMMYFNSSLWLIYFIIYSFTSFILCISFWFLNLNYFSQLTLMKNMNEKFIIFINLLSLGGLPPLLGFLPKWIAMMVVSSSFPILMILIFSSLITLYFYTRLCFSTFTLYIQSMVWMNMNTSKKKIYFLSILTLFSILGIIPLSLLNL</sequence>
<comment type="function">
    <text evidence="18">Core subunit of the mitochondrial membrane respiratory chain NADH dehydrogenase (Complex I) which catalyzes electron transfer from NADH through the respiratory chain, using ubiquinone as an electron acceptor. Essential for the catalytic activity and assembly of complex I.</text>
</comment>
<feature type="transmembrane region" description="Helical" evidence="18">
    <location>
        <begin position="172"/>
        <end position="190"/>
    </location>
</feature>
<evidence type="ECO:0000256" key="16">
    <source>
        <dbReference type="ARBA" id="ARBA00023136"/>
    </source>
</evidence>
<feature type="transmembrane region" description="Helical" evidence="18">
    <location>
        <begin position="256"/>
        <end position="283"/>
    </location>
</feature>
<organism evidence="20">
    <name type="scientific">Acasta sulcata</name>
    <dbReference type="NCBI Taxonomy" id="1527573"/>
    <lineage>
        <taxon>Eukaryota</taxon>
        <taxon>Metazoa</taxon>
        <taxon>Ecdysozoa</taxon>
        <taxon>Arthropoda</taxon>
        <taxon>Crustacea</taxon>
        <taxon>Multicrustacea</taxon>
        <taxon>Cirripedia</taxon>
        <taxon>Thoracica</taxon>
        <taxon>Thoracicalcarea</taxon>
        <taxon>Balanomorpha</taxon>
        <taxon>Balanoidea</taxon>
        <taxon>Balanidae</taxon>
        <taxon>Acastinae</taxon>
        <taxon>Acasta</taxon>
    </lineage>
</organism>
<keyword evidence="7 18" id="KW-0679">Respiratory chain</keyword>
<gene>
    <name evidence="20" type="primary">ND2</name>
</gene>
<dbReference type="GO" id="GO:0005743">
    <property type="term" value="C:mitochondrial inner membrane"/>
    <property type="evidence" value="ECO:0007669"/>
    <property type="project" value="UniProtKB-SubCell"/>
</dbReference>
<dbReference type="EC" id="7.1.1.2" evidence="4 18"/>
<dbReference type="AlphaFoldDB" id="A0A0U1WQV4"/>
<feature type="domain" description="NADH:quinone oxidoreductase/Mrp antiporter transmembrane" evidence="19">
    <location>
        <begin position="24"/>
        <end position="279"/>
    </location>
</feature>
<dbReference type="PANTHER" id="PTHR46552">
    <property type="entry name" value="NADH-UBIQUINONE OXIDOREDUCTASE CHAIN 2"/>
    <property type="match status" value="1"/>
</dbReference>
<evidence type="ECO:0000256" key="9">
    <source>
        <dbReference type="ARBA" id="ARBA00022792"/>
    </source>
</evidence>
<evidence type="ECO:0000256" key="5">
    <source>
        <dbReference type="ARBA" id="ARBA00021008"/>
    </source>
</evidence>
<feature type="transmembrane region" description="Helical" evidence="18">
    <location>
        <begin position="133"/>
        <end position="160"/>
    </location>
</feature>
<dbReference type="GO" id="GO:0006120">
    <property type="term" value="P:mitochondrial electron transport, NADH to ubiquinone"/>
    <property type="evidence" value="ECO:0007669"/>
    <property type="project" value="InterPro"/>
</dbReference>
<keyword evidence="12 18" id="KW-1133">Transmembrane helix</keyword>
<keyword evidence="14 18" id="KW-0830">Ubiquinone</keyword>
<evidence type="ECO:0000256" key="13">
    <source>
        <dbReference type="ARBA" id="ARBA00023027"/>
    </source>
</evidence>
<geneLocation type="mitochondrion" evidence="20"/>
<keyword evidence="16 18" id="KW-0472">Membrane</keyword>
<feature type="transmembrane region" description="Helical" evidence="18">
    <location>
        <begin position="196"/>
        <end position="222"/>
    </location>
</feature>
<reference evidence="20" key="1">
    <citation type="submission" date="2014-04" db="EMBL/GenBank/DDBJ databases">
        <title>The mitochondrial genome of Acasta sulcata.</title>
        <authorList>
            <person name="Chan B.K.K."/>
        </authorList>
    </citation>
    <scope>NUCLEOTIDE SEQUENCE</scope>
</reference>
<evidence type="ECO:0000256" key="6">
    <source>
        <dbReference type="ARBA" id="ARBA00022448"/>
    </source>
</evidence>
<dbReference type="GO" id="GO:0008137">
    <property type="term" value="F:NADH dehydrogenase (ubiquinone) activity"/>
    <property type="evidence" value="ECO:0007669"/>
    <property type="project" value="UniProtKB-EC"/>
</dbReference>